<feature type="transmembrane region" description="Helical" evidence="6">
    <location>
        <begin position="81"/>
        <end position="99"/>
    </location>
</feature>
<feature type="domain" description="Type II secretion system protein GspF" evidence="7">
    <location>
        <begin position="143"/>
        <end position="267"/>
    </location>
</feature>
<evidence type="ECO:0000256" key="1">
    <source>
        <dbReference type="ARBA" id="ARBA00004651"/>
    </source>
</evidence>
<dbReference type="RefSeq" id="WP_238227534.1">
    <property type="nucleotide sequence ID" value="NZ_BPQD01000029.1"/>
</dbReference>
<evidence type="ECO:0000256" key="2">
    <source>
        <dbReference type="ARBA" id="ARBA00022475"/>
    </source>
</evidence>
<dbReference type="InterPro" id="IPR042094">
    <property type="entry name" value="T2SS_GspF_sf"/>
</dbReference>
<comment type="caution">
    <text evidence="8">The sequence shown here is derived from an EMBL/GenBank/DDBJ whole genome shotgun (WGS) entry which is preliminary data.</text>
</comment>
<name>A0ABT8BL60_9HYPH</name>
<evidence type="ECO:0000313" key="8">
    <source>
        <dbReference type="EMBL" id="MDN3591911.1"/>
    </source>
</evidence>
<comment type="subcellular location">
    <subcellularLocation>
        <location evidence="1">Cell membrane</location>
        <topology evidence="1">Multi-pass membrane protein</topology>
    </subcellularLocation>
</comment>
<feature type="transmembrane region" description="Helical" evidence="6">
    <location>
        <begin position="251"/>
        <end position="275"/>
    </location>
</feature>
<evidence type="ECO:0000256" key="4">
    <source>
        <dbReference type="ARBA" id="ARBA00022989"/>
    </source>
</evidence>
<keyword evidence="2" id="KW-1003">Cell membrane</keyword>
<organism evidence="8 9">
    <name type="scientific">Methylobacterium adhaesivum</name>
    <dbReference type="NCBI Taxonomy" id="333297"/>
    <lineage>
        <taxon>Bacteria</taxon>
        <taxon>Pseudomonadati</taxon>
        <taxon>Pseudomonadota</taxon>
        <taxon>Alphaproteobacteria</taxon>
        <taxon>Hyphomicrobiales</taxon>
        <taxon>Methylobacteriaceae</taxon>
        <taxon>Methylobacterium</taxon>
    </lineage>
</organism>
<sequence>MAEPWAIYLLIFVCSVVAVQQFQVGLGGALRGRKRRRQRRADLDGPAVAAPAESLRRREAGKSALVIGWNRLLLQSGTRKSSTALAGRTLGLAVLLLLALPLAGFWLRLAASLVVAGLLCLMVLRIKRARRLARFGEQLPEVLDVIVRSLRAGHPLPVSLGLVARETPEPAGPEFALVVDEMNYGRSITEALDGLYLRVGHPELAFVVAAISIANQTGGNLGEVLARLSRMLRERFRLSRRVRALTAEGRFSGYALSGLPVILFVVINLVSAAYYAEFWVSPSANTILGVALVLLLLGNLTIYRLVNFKV</sequence>
<dbReference type="Gene3D" id="1.20.81.30">
    <property type="entry name" value="Type II secretion system (T2SS), domain F"/>
    <property type="match status" value="1"/>
</dbReference>
<evidence type="ECO:0000256" key="3">
    <source>
        <dbReference type="ARBA" id="ARBA00022692"/>
    </source>
</evidence>
<reference evidence="9" key="1">
    <citation type="journal article" date="2019" name="Int. J. Syst. Evol. Microbiol.">
        <title>The Global Catalogue of Microorganisms (GCM) 10K type strain sequencing project: providing services to taxonomists for standard genome sequencing and annotation.</title>
        <authorList>
            <consortium name="The Broad Institute Genomics Platform"/>
            <consortium name="The Broad Institute Genome Sequencing Center for Infectious Disease"/>
            <person name="Wu L."/>
            <person name="Ma J."/>
        </authorList>
    </citation>
    <scope>NUCLEOTIDE SEQUENCE [LARGE SCALE GENOMIC DNA]</scope>
    <source>
        <strain evidence="9">CECT 7069</strain>
    </source>
</reference>
<keyword evidence="9" id="KW-1185">Reference proteome</keyword>
<accession>A0ABT8BL60</accession>
<dbReference type="Pfam" id="PF00482">
    <property type="entry name" value="T2SSF"/>
    <property type="match status" value="1"/>
</dbReference>
<evidence type="ECO:0000313" key="9">
    <source>
        <dbReference type="Proteomes" id="UP001224644"/>
    </source>
</evidence>
<keyword evidence="5 6" id="KW-0472">Membrane</keyword>
<dbReference type="Proteomes" id="UP001224644">
    <property type="component" value="Unassembled WGS sequence"/>
</dbReference>
<keyword evidence="3 6" id="KW-0812">Transmembrane</keyword>
<evidence type="ECO:0000256" key="5">
    <source>
        <dbReference type="ARBA" id="ARBA00023136"/>
    </source>
</evidence>
<feature type="transmembrane region" description="Helical" evidence="6">
    <location>
        <begin position="105"/>
        <end position="124"/>
    </location>
</feature>
<dbReference type="PANTHER" id="PTHR35007:SF1">
    <property type="entry name" value="PILUS ASSEMBLY PROTEIN"/>
    <property type="match status" value="1"/>
</dbReference>
<keyword evidence="4 6" id="KW-1133">Transmembrane helix</keyword>
<protein>
    <submittedName>
        <fullName evidence="8">Type II secretion system F family protein</fullName>
    </submittedName>
</protein>
<feature type="transmembrane region" description="Helical" evidence="6">
    <location>
        <begin position="287"/>
        <end position="306"/>
    </location>
</feature>
<proteinExistence type="predicted"/>
<evidence type="ECO:0000256" key="6">
    <source>
        <dbReference type="SAM" id="Phobius"/>
    </source>
</evidence>
<gene>
    <name evidence="8" type="ORF">QWZ12_15015</name>
</gene>
<dbReference type="PANTHER" id="PTHR35007">
    <property type="entry name" value="INTEGRAL MEMBRANE PROTEIN-RELATED"/>
    <property type="match status" value="1"/>
</dbReference>
<evidence type="ECO:0000259" key="7">
    <source>
        <dbReference type="Pfam" id="PF00482"/>
    </source>
</evidence>
<dbReference type="InterPro" id="IPR018076">
    <property type="entry name" value="T2SS_GspF_dom"/>
</dbReference>
<dbReference type="EMBL" id="JAUFPX010000014">
    <property type="protein sequence ID" value="MDN3591911.1"/>
    <property type="molecule type" value="Genomic_DNA"/>
</dbReference>
<feature type="transmembrane region" description="Helical" evidence="6">
    <location>
        <begin position="6"/>
        <end position="30"/>
    </location>
</feature>